<gene>
    <name evidence="1" type="ORF">RRG08_008768</name>
</gene>
<dbReference type="EMBL" id="JAWDGP010005755">
    <property type="protein sequence ID" value="KAK3752625.1"/>
    <property type="molecule type" value="Genomic_DNA"/>
</dbReference>
<proteinExistence type="predicted"/>
<dbReference type="AlphaFoldDB" id="A0AAE0YQB0"/>
<accession>A0AAE0YQB0</accession>
<keyword evidence="2" id="KW-1185">Reference proteome</keyword>
<dbReference type="Proteomes" id="UP001283361">
    <property type="component" value="Unassembled WGS sequence"/>
</dbReference>
<name>A0AAE0YQB0_9GAST</name>
<comment type="caution">
    <text evidence="1">The sequence shown here is derived from an EMBL/GenBank/DDBJ whole genome shotgun (WGS) entry which is preliminary data.</text>
</comment>
<sequence length="75" mass="8471">MTAHGLRLNIKSNVYTSMESVYTILFIGCLGESLYMDTLHAQPLQPSIQRISMNGSSLYRISLAIRTNRSWIGSY</sequence>
<reference evidence="1" key="1">
    <citation type="journal article" date="2023" name="G3 (Bethesda)">
        <title>A reference genome for the long-term kleptoplast-retaining sea slug Elysia crispata morphotype clarki.</title>
        <authorList>
            <person name="Eastman K.E."/>
            <person name="Pendleton A.L."/>
            <person name="Shaikh M.A."/>
            <person name="Suttiyut T."/>
            <person name="Ogas R."/>
            <person name="Tomko P."/>
            <person name="Gavelis G."/>
            <person name="Widhalm J.R."/>
            <person name="Wisecaver J.H."/>
        </authorList>
    </citation>
    <scope>NUCLEOTIDE SEQUENCE</scope>
    <source>
        <strain evidence="1">ECLA1</strain>
    </source>
</reference>
<evidence type="ECO:0000313" key="1">
    <source>
        <dbReference type="EMBL" id="KAK3752625.1"/>
    </source>
</evidence>
<evidence type="ECO:0000313" key="2">
    <source>
        <dbReference type="Proteomes" id="UP001283361"/>
    </source>
</evidence>
<organism evidence="1 2">
    <name type="scientific">Elysia crispata</name>
    <name type="common">lettuce slug</name>
    <dbReference type="NCBI Taxonomy" id="231223"/>
    <lineage>
        <taxon>Eukaryota</taxon>
        <taxon>Metazoa</taxon>
        <taxon>Spiralia</taxon>
        <taxon>Lophotrochozoa</taxon>
        <taxon>Mollusca</taxon>
        <taxon>Gastropoda</taxon>
        <taxon>Heterobranchia</taxon>
        <taxon>Euthyneura</taxon>
        <taxon>Panpulmonata</taxon>
        <taxon>Sacoglossa</taxon>
        <taxon>Placobranchoidea</taxon>
        <taxon>Plakobranchidae</taxon>
        <taxon>Elysia</taxon>
    </lineage>
</organism>
<protein>
    <submittedName>
        <fullName evidence="1">Uncharacterized protein</fullName>
    </submittedName>
</protein>